<feature type="transmembrane region" description="Helical" evidence="2">
    <location>
        <begin position="3071"/>
        <end position="3089"/>
    </location>
</feature>
<name>A0AAE8Q5U9_9HYPH</name>
<feature type="region of interest" description="Disordered" evidence="1">
    <location>
        <begin position="211"/>
        <end position="255"/>
    </location>
</feature>
<feature type="compositionally biased region" description="Basic and acidic residues" evidence="1">
    <location>
        <begin position="215"/>
        <end position="236"/>
    </location>
</feature>
<keyword evidence="2" id="KW-0812">Transmembrane</keyword>
<accession>A0AAE8Q5U9</accession>
<protein>
    <submittedName>
        <fullName evidence="3">Uncharacterized protein</fullName>
    </submittedName>
</protein>
<feature type="region of interest" description="Disordered" evidence="1">
    <location>
        <begin position="607"/>
        <end position="650"/>
    </location>
</feature>
<evidence type="ECO:0000313" key="3">
    <source>
        <dbReference type="EMBL" id="TBF00951.1"/>
    </source>
</evidence>
<sequence>MYFRERTFGVLARIEIRPADAADAQSGRIDLRLRISKATMLPESAAGSDGGGTRFFTFDFFFRHNAANGAFAPSIDIAAHGWAFIGGLSTAKPWTLYEWIKEGRGAIPVSDAKPVAGDATGLAARFAASIFGPIVEPGNSELCFLPQLNPDDRFLWRIKTAGEEKKDVAVERILTLSSRLPDKSSGKADTGQDPSLTTIARASQLDIWREAPAPVEKKSAKADAGKKIQKADDNKKPATTNTGKPDDKVAAKSEEETDGIVWVEGRFPEQKPVGSIIRGAFNDAATAGPRVAVAGQDFGEEGGFSAVLLEQHYLTVPKVKAGENRTIAQAEPRRSIPHSPVEFARWSTIIDSTGDRAEIAAARAFLSGEMSVLSGGLGGIAGPEFLEGKLPVADGELCVSTLLALAAPLIPQPGDLNTLCLFPLAERTFTLSTSLGDYSAERPEKRVRRPGEKREPAPVVIRAKNFSTVTHFEAAVRIADASVALLEDQSTLPSLGASRGHFSRLDFLGGPEIALRLHGVPEPRIGHPGHILLATTNGLPLPEAPQPLASSLPMERALLRVLRYGDLADLRFRFAGLDLVNNGTGCVLRPRGPAVVARIVDPAADPKPVDEPLISAKSEKTPPMDTSGAEQTDANAAKSQDEASSAGGKKVEPLALPLTGIVVDPRPMIIVEFPPQHRAEQAFFQLRTVRPSLPKLPGAARETRPIGVSLQALHRAYGPGDGEVRLKHRADILLRLIELQVPRNKDETEDDWKERWRTRWEHLAVLLKKRPAPEDKLDLGADQKLLEEIANFLAFANAFAGRFPQPGPPTSQEVDIPPANFPAEQKLYAGPEFVDQDTQRYAELAQHAIEGSIYSDGNPLLDRVPVEPVSEAEILALKENLSVQGAGNGGNSGAVAEQVSTLRELRSPGYLAFAKGFDATFAGFALPEGFVPTVPLTPFGGADRLRGLIIDANRFLTNKDKEDEKAKGKAAFDAWWKPFAEKLSPLVDTLPAADTGAEPPVRPVQSRLSGPTRLAFRVNTDDYDPRYATGEIPFTVDALTDFSRFELSVVRRAQKLVLSNLDGSRRPVWDTEADPDFAHMLVHQGFSRGGDKLQPVDARRTAEPDLDQTASQRRWSEARVTVDQRLAEVVTLSTEPPADDETSIELPFRLMLSPSQDALFRTPHGVPAGLFRPSEEDDSEPGASALWTAELDPESGAETRAIWSPDYRPEVFLPQEPRREALWRSVLTSAKPALPDFVTRYFPNKRSRANRAPLRGPYAPWAMGRHISSLNLSDAKGEIGDHRFRTSLDAFDRHELVALSSVHGLPVLGRLSLDNKRIGRDQREPPRGFYLSLMGKPADPQESYDLGDIYVPRPFDPQGFELALSSLGGFLSVDASFEPPAAIIDYERGTLFDALSIERWRHRIVLGRDISAEVVYKGYLMPLGIRASLIKSTERRFERIDGRGGPVAVLRQRMFIRIAKPEKDFRAFRQADDGRRVPFRKIQIKTLQTPDIVDPFDLAGNRDETGVWPGGLIDLIDRPQTAASETGSGRAGTPFWPRTARRYGAEVMFEVLLDEKVRVRMPMIFVDNVTVNDENSLGPLADYYNLHGAPLEQTPDPAVAAYVARASLVQRPLFSQKLIFAPPENDGDTEFETETLTFAVEGGRSGNLGTLDPRTYQPITANRNFNNDPYLNGADQPPFYPAMRRAVVHVKQIDRLTGQPSVPVTVGYDTTYALAGFDPPQPAEGTAEATDAPPRKNGRDIFLALLKPLGMRFGNEGERGGAVARPQIDVVALSRSRGPIGNADADSTLKPAQPATPSPNPATLPPAPEIPPAGERVKDNDLASFFGNNAKLLGIVSISDLLTILGKLLDVEPQLREIREYGGGLADDADAFIRDKVLMPIANALVVFRNRLENLRFNGTDGTQALERVYPEVARTMAAFADVLDKAIAAPPPSSDADATIELYSSVYATGRRFSQAVERVTRDPLTPLREAVRGLVDDFVASLNKAVTEAKDKLIEAYRPADIRKWAVETLQQQLLVPSGATSALANVIIQLPLPASELLAEKAQTHIETAYAATLLMAPDAVEDGQKSPWSLKPGQPIFDLDTFKQTFFAKLKKAIEQDAEGLETELKEQLKKWADDALKAKPETLQGALWTLFDEIVVAGLSKATDVLGSALALTDLSIDRAIDALEDVGVVLARGFRELQTLQQIAGSWTSKCQNLVDAADKFTQVVFPRFVADPKACIGSDSERDWATCQDPRLFPPFYRLVGSVIRLSDAIAALVDTDVDKLGKLLRAVKPWRTEGIVNAAVMPLEDFYGALVPEKNKLRQDLDTVRLELVAIVTDVRSLQASLRKSFSDATALCLTPEKLARALGNSLVQLERRRTDAIEQLIVLSGVLKTSLDFLWPAGITGVPSITKPDTNVEPAIDAAPKSWAWSDIPADAIKSADTALYLVETAKKDILATVLWPVTTSAAFLADVTALAALATAKAGDAVRSIDEQRDAARKELVGALAAIGIDHLNGFFASLSALMNKAADTPFQKEIVALADNIGKEIVTLQSVDRVIEDFRKVGYGAGSIDGKRDELQAYLNARLPALKKDVRRILIDAANDALAEAAQGFENQMLGVVSRVFASAKLDLSKVLAALKPTLTAIVGTTADAFQAVLKARNDVVTDLPNGSASVNAGLTALLVACPTDPSKMLEDQLAAQTEELRRWAKTIAEQPAGSNEFLTAANDFFKRVENWKIAGAGETAVCKVGAADGPNAVVMIFKQVTEAVETVVRDEFGRLVDIAAVRREVEAKLREMVPTRLTLAYDLDVDLKQSDPLGIFIPNFEDTTDTLVAENFNSEFAPAKLTLKARTYIDLLKPAPPKVDVSGSLGAFKVKLIGGKFDVLTLQFDGARFGSETGGKLKTNITDFQLGKMVEFLDSISQYVSFGESGFFLSLRYDLPGIEAGYRMPPIYLTLGALNISNVSLNASCILPFSEGTAIFKVGLSRPEAPFSITSTIFGGCGHLALYASPSGIIGFSASLEFGAIVDFKLGPVTGRGQITAGVYIRSIDMGDKRVSTIEGVFTAAGSAKIAMFSIMAMLQVRVGQQASGGVAGIAIFVFSFSLGIKDIEFRFVIAKQEKKGFGGGGLSPGGQNGSLEPPTRFGALGIDPMTTGATTGEESDTDDNRPRISSETACKCENFAGYMQYFSDEHPWILSG</sequence>
<evidence type="ECO:0000313" key="4">
    <source>
        <dbReference type="Proteomes" id="UP000291892"/>
    </source>
</evidence>
<keyword evidence="2" id="KW-1133">Transmembrane helix</keyword>
<feature type="region of interest" description="Disordered" evidence="1">
    <location>
        <begin position="3131"/>
        <end position="3153"/>
    </location>
</feature>
<evidence type="ECO:0000256" key="2">
    <source>
        <dbReference type="SAM" id="Phobius"/>
    </source>
</evidence>
<feature type="region of interest" description="Disordered" evidence="1">
    <location>
        <begin position="1779"/>
        <end position="1816"/>
    </location>
</feature>
<keyword evidence="2" id="KW-0472">Membrane</keyword>
<dbReference type="Proteomes" id="UP000291892">
    <property type="component" value="Unassembled WGS sequence"/>
</dbReference>
<dbReference type="EMBL" id="SIKX01000009">
    <property type="protein sequence ID" value="TBF00951.1"/>
    <property type="molecule type" value="Genomic_DNA"/>
</dbReference>
<feature type="compositionally biased region" description="Polar residues" evidence="1">
    <location>
        <begin position="628"/>
        <end position="638"/>
    </location>
</feature>
<reference evidence="3 4" key="1">
    <citation type="submission" date="2019-02" db="EMBL/GenBank/DDBJ databases">
        <title>The genomic architecture of introgression among sibling species of bacteria.</title>
        <authorList>
            <person name="Cavassim M.I.A."/>
            <person name="Moeskjaer S."/>
            <person name="Moslemi C."/>
            <person name="Fields B."/>
            <person name="Bachmann A."/>
            <person name="Vilhjalmsson B."/>
            <person name="Schierup M.H."/>
            <person name="Young J.P.W."/>
            <person name="Andersen S.U."/>
        </authorList>
    </citation>
    <scope>NUCLEOTIDE SEQUENCE [LARGE SCALE GENOMIC DNA]</scope>
    <source>
        <strain evidence="3 4">SM42</strain>
    </source>
</reference>
<proteinExistence type="predicted"/>
<gene>
    <name evidence="3" type="ORF">ELG94_39440</name>
</gene>
<dbReference type="RefSeq" id="WP_130823010.1">
    <property type="nucleotide sequence ID" value="NZ_SIKX01000009.1"/>
</dbReference>
<evidence type="ECO:0000256" key="1">
    <source>
        <dbReference type="SAM" id="MobiDB-lite"/>
    </source>
</evidence>
<feature type="compositionally biased region" description="Basic and acidic residues" evidence="1">
    <location>
        <begin position="244"/>
        <end position="254"/>
    </location>
</feature>
<feature type="region of interest" description="Disordered" evidence="1">
    <location>
        <begin position="1717"/>
        <end position="1736"/>
    </location>
</feature>
<feature type="compositionally biased region" description="Pro residues" evidence="1">
    <location>
        <begin position="1794"/>
        <end position="1811"/>
    </location>
</feature>
<comment type="caution">
    <text evidence="3">The sequence shown here is derived from an EMBL/GenBank/DDBJ whole genome shotgun (WGS) entry which is preliminary data.</text>
</comment>
<organism evidence="3 4">
    <name type="scientific">Rhizobium ruizarguesonis</name>
    <dbReference type="NCBI Taxonomy" id="2081791"/>
    <lineage>
        <taxon>Bacteria</taxon>
        <taxon>Pseudomonadati</taxon>
        <taxon>Pseudomonadota</taxon>
        <taxon>Alphaproteobacteria</taxon>
        <taxon>Hyphomicrobiales</taxon>
        <taxon>Rhizobiaceae</taxon>
        <taxon>Rhizobium/Agrobacterium group</taxon>
        <taxon>Rhizobium</taxon>
    </lineage>
</organism>